<evidence type="ECO:0000256" key="5">
    <source>
        <dbReference type="ARBA" id="ARBA00023163"/>
    </source>
</evidence>
<evidence type="ECO:0000256" key="7">
    <source>
        <dbReference type="SAM" id="MobiDB-lite"/>
    </source>
</evidence>
<evidence type="ECO:0000259" key="8">
    <source>
        <dbReference type="PROSITE" id="PS50048"/>
    </source>
</evidence>
<dbReference type="PANTHER" id="PTHR36206:SF12">
    <property type="entry name" value="ASPERCRYPTIN BIOSYNTHESIS CLUSTER-SPECIFIC TRANSCRIPTION REGULATOR ATNN-RELATED"/>
    <property type="match status" value="1"/>
</dbReference>
<gene>
    <name evidence="9" type="ORF">BDW59DRAFT_145901</name>
</gene>
<name>A0ABR4IDS1_9EURO</name>
<dbReference type="SMART" id="SM00066">
    <property type="entry name" value="GAL4"/>
    <property type="match status" value="1"/>
</dbReference>
<keyword evidence="5" id="KW-0804">Transcription</keyword>
<keyword evidence="2" id="KW-0862">Zinc</keyword>
<proteinExistence type="predicted"/>
<protein>
    <recommendedName>
        <fullName evidence="8">Zn(2)-C6 fungal-type domain-containing protein</fullName>
    </recommendedName>
</protein>
<dbReference type="InterPro" id="IPR001138">
    <property type="entry name" value="Zn2Cys6_DnaBD"/>
</dbReference>
<evidence type="ECO:0000313" key="9">
    <source>
        <dbReference type="EMBL" id="KAL2825767.1"/>
    </source>
</evidence>
<evidence type="ECO:0000256" key="1">
    <source>
        <dbReference type="ARBA" id="ARBA00022723"/>
    </source>
</evidence>
<evidence type="ECO:0000256" key="2">
    <source>
        <dbReference type="ARBA" id="ARBA00022833"/>
    </source>
</evidence>
<feature type="region of interest" description="Disordered" evidence="7">
    <location>
        <begin position="1"/>
        <end position="22"/>
    </location>
</feature>
<dbReference type="Pfam" id="PF00172">
    <property type="entry name" value="Zn_clus"/>
    <property type="match status" value="1"/>
</dbReference>
<organism evidence="9 10">
    <name type="scientific">Aspergillus cavernicola</name>
    <dbReference type="NCBI Taxonomy" id="176166"/>
    <lineage>
        <taxon>Eukaryota</taxon>
        <taxon>Fungi</taxon>
        <taxon>Dikarya</taxon>
        <taxon>Ascomycota</taxon>
        <taxon>Pezizomycotina</taxon>
        <taxon>Eurotiomycetes</taxon>
        <taxon>Eurotiomycetidae</taxon>
        <taxon>Eurotiales</taxon>
        <taxon>Aspergillaceae</taxon>
        <taxon>Aspergillus</taxon>
        <taxon>Aspergillus subgen. Nidulantes</taxon>
    </lineage>
</organism>
<dbReference type="PROSITE" id="PS00463">
    <property type="entry name" value="ZN2_CY6_FUNGAL_1"/>
    <property type="match status" value="1"/>
</dbReference>
<evidence type="ECO:0000256" key="3">
    <source>
        <dbReference type="ARBA" id="ARBA00023015"/>
    </source>
</evidence>
<evidence type="ECO:0000256" key="6">
    <source>
        <dbReference type="ARBA" id="ARBA00023242"/>
    </source>
</evidence>
<dbReference type="InterPro" id="IPR052360">
    <property type="entry name" value="Transcr_Regulatory_Proteins"/>
</dbReference>
<dbReference type="EMBL" id="JBFXLS010000034">
    <property type="protein sequence ID" value="KAL2825767.1"/>
    <property type="molecule type" value="Genomic_DNA"/>
</dbReference>
<comment type="caution">
    <text evidence="9">The sequence shown here is derived from an EMBL/GenBank/DDBJ whole genome shotgun (WGS) entry which is preliminary data.</text>
</comment>
<dbReference type="PROSITE" id="PS50048">
    <property type="entry name" value="ZN2_CY6_FUNGAL_2"/>
    <property type="match status" value="1"/>
</dbReference>
<dbReference type="CDD" id="cd00067">
    <property type="entry name" value="GAL4"/>
    <property type="match status" value="1"/>
</dbReference>
<keyword evidence="3" id="KW-0805">Transcription regulation</keyword>
<dbReference type="SUPFAM" id="SSF57701">
    <property type="entry name" value="Zn2/Cys6 DNA-binding domain"/>
    <property type="match status" value="1"/>
</dbReference>
<reference evidence="9 10" key="1">
    <citation type="submission" date="2024-07" db="EMBL/GenBank/DDBJ databases">
        <title>Section-level genome sequencing and comparative genomics of Aspergillus sections Usti and Cavernicolus.</title>
        <authorList>
            <consortium name="Lawrence Berkeley National Laboratory"/>
            <person name="Nybo J.L."/>
            <person name="Vesth T.C."/>
            <person name="Theobald S."/>
            <person name="Frisvad J.C."/>
            <person name="Larsen T.O."/>
            <person name="Kjaerboelling I."/>
            <person name="Rothschild-Mancinelli K."/>
            <person name="Lyhne E.K."/>
            <person name="Kogle M.E."/>
            <person name="Barry K."/>
            <person name="Clum A."/>
            <person name="Na H."/>
            <person name="Ledsgaard L."/>
            <person name="Lin J."/>
            <person name="Lipzen A."/>
            <person name="Kuo A."/>
            <person name="Riley R."/>
            <person name="Mondo S."/>
            <person name="LaButti K."/>
            <person name="Haridas S."/>
            <person name="Pangalinan J."/>
            <person name="Salamov A.A."/>
            <person name="Simmons B.A."/>
            <person name="Magnuson J.K."/>
            <person name="Chen J."/>
            <person name="Drula E."/>
            <person name="Henrissat B."/>
            <person name="Wiebenga A."/>
            <person name="Lubbers R.J."/>
            <person name="Gomes A.C."/>
            <person name="Makela M.R."/>
            <person name="Stajich J."/>
            <person name="Grigoriev I.V."/>
            <person name="Mortensen U.H."/>
            <person name="De vries R.P."/>
            <person name="Baker S.E."/>
            <person name="Andersen M.R."/>
        </authorList>
    </citation>
    <scope>NUCLEOTIDE SEQUENCE [LARGE SCALE GENOMIC DNA]</scope>
    <source>
        <strain evidence="9 10">CBS 600.67</strain>
    </source>
</reference>
<keyword evidence="4" id="KW-0238">DNA-binding</keyword>
<evidence type="ECO:0000313" key="10">
    <source>
        <dbReference type="Proteomes" id="UP001610335"/>
    </source>
</evidence>
<dbReference type="Gene3D" id="4.10.240.10">
    <property type="entry name" value="Zn(2)-C6 fungal-type DNA-binding domain"/>
    <property type="match status" value="1"/>
</dbReference>
<feature type="domain" description="Zn(2)-C6 fungal-type" evidence="8">
    <location>
        <begin position="27"/>
        <end position="55"/>
    </location>
</feature>
<keyword evidence="1" id="KW-0479">Metal-binding</keyword>
<sequence>MKPSNNEDPPLSQPKRTRASNPKVRSGCITCKARRVKCDERKPSCAQCTRTGRLCEGYRMPLSTPPVPRTLAPAPALDNPVELQSLEFFFIKTAPQLAGFFGAAFFQGSVLQVCLAEPAIRLAVSAIGALHEQTATAKLTIAAGKSPRTVHIQFYNRSIRSVIDKAAAGLNAFPLIAMANILFTCFEMLQGNRTAAAVHIRSGVSLLQTWREKNGGPARPWGRKYSTSESRFLETEIAPLLSLFNTNVADHVNGGRADILLNPVNEHGGLLLANRFENLAEARVALIDMVTHARGLCDRSDRALLQRHDPEIDASVVSGSVQENLKRWSTNVEGLVRRKQHLWNKKEQELAAAIRIIRLSTQFGLRSYQAENECQWDSYRSEYEELIHLASAIFSNPTRFPDSLSRTLSLDLSMIFPLHAVAYKCRWPKLRRQGLDLLLRIPRREWLFESRHYHHIFSRIMEIEEASLGLEPGTQPDENWLPAENSRIHDFVVIPQPALSNGPPVYAVTFWRNPQGLGGPSSSWTELMQLDSSQPGEVPAARNMMGRKLRGGRWIQLLSADR</sequence>
<dbReference type="InterPro" id="IPR036864">
    <property type="entry name" value="Zn2-C6_fun-type_DNA-bd_sf"/>
</dbReference>
<evidence type="ECO:0000256" key="4">
    <source>
        <dbReference type="ARBA" id="ARBA00023125"/>
    </source>
</evidence>
<keyword evidence="6" id="KW-0539">Nucleus</keyword>
<keyword evidence="10" id="KW-1185">Reference proteome</keyword>
<dbReference type="PANTHER" id="PTHR36206">
    <property type="entry name" value="ASPERCRYPTIN BIOSYNTHESIS CLUSTER-SPECIFIC TRANSCRIPTION REGULATOR ATNN-RELATED"/>
    <property type="match status" value="1"/>
</dbReference>
<dbReference type="Proteomes" id="UP001610335">
    <property type="component" value="Unassembled WGS sequence"/>
</dbReference>
<accession>A0ABR4IDS1</accession>